<evidence type="ECO:0000313" key="8">
    <source>
        <dbReference type="Proteomes" id="UP000013232"/>
    </source>
</evidence>
<dbReference type="Pfam" id="PF00501">
    <property type="entry name" value="AMP-binding"/>
    <property type="match status" value="1"/>
</dbReference>
<dbReference type="PROSITE" id="PS00455">
    <property type="entry name" value="AMP_BINDING"/>
    <property type="match status" value="1"/>
</dbReference>
<dbReference type="Proteomes" id="UP000013232">
    <property type="component" value="Unassembled WGS sequence"/>
</dbReference>
<dbReference type="Pfam" id="PF13193">
    <property type="entry name" value="AMP-binding_C"/>
    <property type="match status" value="1"/>
</dbReference>
<evidence type="ECO:0000256" key="2">
    <source>
        <dbReference type="ARBA" id="ARBA00022598"/>
    </source>
</evidence>
<keyword evidence="4" id="KW-0067">ATP-binding</keyword>
<dbReference type="Gene3D" id="3.30.300.30">
    <property type="match status" value="1"/>
</dbReference>
<evidence type="ECO:0000256" key="1">
    <source>
        <dbReference type="ARBA" id="ARBA00006432"/>
    </source>
</evidence>
<evidence type="ECO:0000259" key="5">
    <source>
        <dbReference type="Pfam" id="PF00501"/>
    </source>
</evidence>
<feature type="domain" description="AMP-binding enzyme C-terminal" evidence="6">
    <location>
        <begin position="453"/>
        <end position="530"/>
    </location>
</feature>
<protein>
    <submittedName>
        <fullName evidence="7">Acetyl-CoA synthetase</fullName>
    </submittedName>
</protein>
<dbReference type="GO" id="GO:0006637">
    <property type="term" value="P:acyl-CoA metabolic process"/>
    <property type="evidence" value="ECO:0007669"/>
    <property type="project" value="TreeGrafter"/>
</dbReference>
<dbReference type="SUPFAM" id="SSF56801">
    <property type="entry name" value="Acetyl-CoA synthetase-like"/>
    <property type="match status" value="1"/>
</dbReference>
<dbReference type="STRING" id="1123367.GCA_000621305_01591"/>
<evidence type="ECO:0000313" key="7">
    <source>
        <dbReference type="EMBL" id="ENO89123.1"/>
    </source>
</evidence>
<dbReference type="AlphaFoldDB" id="N6Z3Y4"/>
<dbReference type="eggNOG" id="COG0365">
    <property type="taxonomic scope" value="Bacteria"/>
</dbReference>
<dbReference type="GO" id="GO:0016405">
    <property type="term" value="F:CoA-ligase activity"/>
    <property type="evidence" value="ECO:0007669"/>
    <property type="project" value="UniProtKB-ARBA"/>
</dbReference>
<dbReference type="CDD" id="cd05971">
    <property type="entry name" value="MACS_like_3"/>
    <property type="match status" value="1"/>
</dbReference>
<reference evidence="7 8" key="1">
    <citation type="submission" date="2012-09" db="EMBL/GenBank/DDBJ databases">
        <title>Draft Genome Sequences of 6 Strains from Genus Thauera.</title>
        <authorList>
            <person name="Liu B."/>
            <person name="Shapleigh J.P."/>
            <person name="Frostegard A.H."/>
        </authorList>
    </citation>
    <scope>NUCLEOTIDE SEQUENCE [LARGE SCALE GENOMIC DNA]</scope>
    <source>
        <strain evidence="8">47Lol / DSM 12138</strain>
    </source>
</reference>
<keyword evidence="8" id="KW-1185">Reference proteome</keyword>
<evidence type="ECO:0000256" key="3">
    <source>
        <dbReference type="ARBA" id="ARBA00022741"/>
    </source>
</evidence>
<name>N6Z3Y4_THAL4</name>
<organism evidence="7 8">
    <name type="scientific">Thauera linaloolentis (strain DSM 12138 / JCM 21573 / CCUG 41526 / CIP 105981 / IAM 15112 / NBRC 102519 / 47Lol)</name>
    <dbReference type="NCBI Taxonomy" id="1123367"/>
    <lineage>
        <taxon>Bacteria</taxon>
        <taxon>Pseudomonadati</taxon>
        <taxon>Pseudomonadota</taxon>
        <taxon>Betaproteobacteria</taxon>
        <taxon>Rhodocyclales</taxon>
        <taxon>Zoogloeaceae</taxon>
        <taxon>Thauera</taxon>
    </lineage>
</organism>
<dbReference type="GO" id="GO:0006633">
    <property type="term" value="P:fatty acid biosynthetic process"/>
    <property type="evidence" value="ECO:0007669"/>
    <property type="project" value="TreeGrafter"/>
</dbReference>
<dbReference type="GO" id="GO:0005524">
    <property type="term" value="F:ATP binding"/>
    <property type="evidence" value="ECO:0007669"/>
    <property type="project" value="UniProtKB-KW"/>
</dbReference>
<dbReference type="InterPro" id="IPR025110">
    <property type="entry name" value="AMP-bd_C"/>
</dbReference>
<accession>N6Z3Y4</accession>
<comment type="similarity">
    <text evidence="1">Belongs to the ATP-dependent AMP-binding enzyme family.</text>
</comment>
<dbReference type="RefSeq" id="WP_004336273.1">
    <property type="nucleotide sequence ID" value="NZ_AMXE01000020.1"/>
</dbReference>
<dbReference type="PANTHER" id="PTHR43605:SF10">
    <property type="entry name" value="ACYL-COA SYNTHETASE MEDIUM CHAIN FAMILY MEMBER 3"/>
    <property type="match status" value="1"/>
</dbReference>
<dbReference type="GO" id="GO:0015645">
    <property type="term" value="F:fatty acid ligase activity"/>
    <property type="evidence" value="ECO:0007669"/>
    <property type="project" value="TreeGrafter"/>
</dbReference>
<dbReference type="Gene3D" id="3.40.50.12780">
    <property type="entry name" value="N-terminal domain of ligase-like"/>
    <property type="match status" value="1"/>
</dbReference>
<evidence type="ECO:0000256" key="4">
    <source>
        <dbReference type="ARBA" id="ARBA00022840"/>
    </source>
</evidence>
<feature type="domain" description="AMP-dependent synthetase/ligase" evidence="5">
    <location>
        <begin position="38"/>
        <end position="402"/>
    </location>
</feature>
<dbReference type="GO" id="GO:0004321">
    <property type="term" value="F:fatty-acyl-CoA synthase activity"/>
    <property type="evidence" value="ECO:0007669"/>
    <property type="project" value="TreeGrafter"/>
</dbReference>
<gene>
    <name evidence="7" type="ORF">C666_07590</name>
</gene>
<dbReference type="InterPro" id="IPR045851">
    <property type="entry name" value="AMP-bd_C_sf"/>
</dbReference>
<dbReference type="InterPro" id="IPR042099">
    <property type="entry name" value="ANL_N_sf"/>
</dbReference>
<dbReference type="InterPro" id="IPR049515">
    <property type="entry name" value="MACS_put"/>
</dbReference>
<evidence type="ECO:0000259" key="6">
    <source>
        <dbReference type="Pfam" id="PF13193"/>
    </source>
</evidence>
<dbReference type="InterPro" id="IPR051087">
    <property type="entry name" value="Mitochondrial_ACSM"/>
</dbReference>
<proteinExistence type="inferred from homology"/>
<keyword evidence="2" id="KW-0436">Ligase</keyword>
<dbReference type="EMBL" id="AMXE01000020">
    <property type="protein sequence ID" value="ENO89123.1"/>
    <property type="molecule type" value="Genomic_DNA"/>
</dbReference>
<sequence length="539" mass="58486">MEKLASSEADDSIDKRAMSARVIPARYNMGFDACTKWAAGPDRLALVHDDGKTIERYSFQDIEALSNQTANLLRDAGVTVGTRVALMVPQRPETAYCHVAIYKSAAIAVPLFPLFGEEAIEHRLSDSEAEVFIGDRQSIAKLNRVRARLPHLERVFCVDGAAEGAEDFHALRRSAAAHAPIADTSADDPALIIYTSGTTGKSKGALHAQRVLLGHLPGVEMSHDGLGQPGDLMWTPADWSWIGGLLDVLMPAWHHGIPVLARRFEKFDAAEAMALMARHGVRNAMLPPTALKLLRAGTRGDHDYGLALRSVASGGESLGTELLDWGRAVLGVNINEFYGQTECNMVVSSSSRLFPAKPGWMGKAVPGHDVRIVDACGAVKPIGEAGLIGVRQPNPVSFLGYWNNPAATRDKFAGDFLLTGDQGEMDADGFIRFIGRDDDIITSAGYRIGPGPIEDCLLGHPAVRQAAVIGIPDPERTELVKAFVVLNDGFAGGDELTRQLKEHVRSRLAGHEYPRLIEYLDELPSTTTGKVLRRELRLR</sequence>
<keyword evidence="3" id="KW-0547">Nucleotide-binding</keyword>
<dbReference type="OrthoDB" id="9766486at2"/>
<comment type="caution">
    <text evidence="7">The sequence shown here is derived from an EMBL/GenBank/DDBJ whole genome shotgun (WGS) entry which is preliminary data.</text>
</comment>
<dbReference type="InterPro" id="IPR000873">
    <property type="entry name" value="AMP-dep_synth/lig_dom"/>
</dbReference>
<dbReference type="PANTHER" id="PTHR43605">
    <property type="entry name" value="ACYL-COENZYME A SYNTHETASE"/>
    <property type="match status" value="1"/>
</dbReference>
<dbReference type="InterPro" id="IPR020845">
    <property type="entry name" value="AMP-binding_CS"/>
</dbReference>